<dbReference type="EMBL" id="AP027080">
    <property type="protein sequence ID" value="BDU74254.1"/>
    <property type="molecule type" value="Genomic_DNA"/>
</dbReference>
<accession>A0AA48K9R5</accession>
<evidence type="ECO:0000313" key="1">
    <source>
        <dbReference type="EMBL" id="BDU74254.1"/>
    </source>
</evidence>
<organism evidence="1 2">
    <name type="scientific">Mesoterricola silvestris</name>
    <dbReference type="NCBI Taxonomy" id="2927979"/>
    <lineage>
        <taxon>Bacteria</taxon>
        <taxon>Pseudomonadati</taxon>
        <taxon>Acidobacteriota</taxon>
        <taxon>Holophagae</taxon>
        <taxon>Holophagales</taxon>
        <taxon>Holophagaceae</taxon>
        <taxon>Mesoterricola</taxon>
    </lineage>
</organism>
<proteinExistence type="predicted"/>
<reference evidence="2" key="1">
    <citation type="journal article" date="2023" name="Int. J. Syst. Evol. Microbiol.">
        <title>Mesoterricola silvestris gen. nov., sp. nov., Mesoterricola sediminis sp. nov., Geothrix oryzae sp. nov., Geothrix edaphica sp. nov., Geothrix rubra sp. nov., and Geothrix limicola sp. nov., six novel members of Acidobacteriota isolated from soils.</title>
        <authorList>
            <person name="Itoh H."/>
            <person name="Sugisawa Y."/>
            <person name="Mise K."/>
            <person name="Xu Z."/>
            <person name="Kuniyasu M."/>
            <person name="Ushijima N."/>
            <person name="Kawano K."/>
            <person name="Kobayashi E."/>
            <person name="Shiratori Y."/>
            <person name="Masuda Y."/>
            <person name="Senoo K."/>
        </authorList>
    </citation>
    <scope>NUCLEOTIDE SEQUENCE [LARGE SCALE GENOMIC DNA]</scope>
    <source>
        <strain evidence="2">W79</strain>
    </source>
</reference>
<dbReference type="Proteomes" id="UP001238179">
    <property type="component" value="Chromosome"/>
</dbReference>
<evidence type="ECO:0000313" key="2">
    <source>
        <dbReference type="Proteomes" id="UP001238179"/>
    </source>
</evidence>
<dbReference type="InterPro" id="IPR043129">
    <property type="entry name" value="ATPase_NBD"/>
</dbReference>
<name>A0AA48K9R5_9BACT</name>
<keyword evidence="2" id="KW-1185">Reference proteome</keyword>
<dbReference type="Gene3D" id="3.30.420.40">
    <property type="match status" value="2"/>
</dbReference>
<sequence length="467" mass="49995">MFRHETFERSLFNAPPGRSLALDPGYRPLALGLRAFRKALAAHGSSERVVLGLEQNAGWAVRLELDVFPGGADEDSLRCVSWMLNGLLWACGGSRAAVSGPRALCEALVEEYGPRGPWAFERRIMGLAFGRPFTVEAMDEVPAPTPRPLALGGNLGGCRIGFDLGASDYKVAAVRDGEVVFSAELPWNPKAEADPAYHYARINEGLRLAAGHLPRVDAIGGSSAGILVDNQVRVASLFRAVPPDRFEAQVRPIFLRLREEWGVPLEVINDGDVTALAGGLSLGENGILGIALGSSEAVGFLDRGGRITGWLNELAFGTVDANPGAGTDDWSGEPGVGAAYFSQQAVDRLAGPAGFAFPQGMPLPERLRDVQERLAKGDPMAREFFLTLGTYLGYTLPWYAEFYDLERAMILGRVTSGEGGELILGRAREVLGAEFPALARRVGVFLPDEKSRRVGQAVAAASLPPLS</sequence>
<gene>
    <name evidence="1" type="ORF">METEAL_34280</name>
</gene>
<dbReference type="RefSeq" id="WP_316412929.1">
    <property type="nucleotide sequence ID" value="NZ_AP027080.1"/>
</dbReference>
<dbReference type="AlphaFoldDB" id="A0AA48K9R5"/>
<dbReference type="KEGG" id="msil:METEAL_34280"/>
<dbReference type="SUPFAM" id="SSF53067">
    <property type="entry name" value="Actin-like ATPase domain"/>
    <property type="match status" value="1"/>
</dbReference>
<protein>
    <recommendedName>
        <fullName evidence="3">ROK family protein</fullName>
    </recommendedName>
</protein>
<evidence type="ECO:0008006" key="3">
    <source>
        <dbReference type="Google" id="ProtNLM"/>
    </source>
</evidence>